<dbReference type="CDD" id="cd16012">
    <property type="entry name" value="ALP"/>
    <property type="match status" value="1"/>
</dbReference>
<feature type="binding site" evidence="8">
    <location>
        <position position="173"/>
    </location>
    <ligand>
        <name>Mg(2+)</name>
        <dbReference type="ChEBI" id="CHEBI:18420"/>
    </ligand>
</feature>
<dbReference type="RefSeq" id="WP_189586734.1">
    <property type="nucleotide sequence ID" value="NZ_BMYV01000003.1"/>
</dbReference>
<evidence type="ECO:0000256" key="9">
    <source>
        <dbReference type="RuleBase" id="RU003946"/>
    </source>
</evidence>
<keyword evidence="6 8" id="KW-0460">Magnesium</keyword>
<organism evidence="11 12">
    <name type="scientific">Litorimonas cladophorae</name>
    <dbReference type="NCBI Taxonomy" id="1220491"/>
    <lineage>
        <taxon>Bacteria</taxon>
        <taxon>Pseudomonadati</taxon>
        <taxon>Pseudomonadota</taxon>
        <taxon>Alphaproteobacteria</taxon>
        <taxon>Maricaulales</taxon>
        <taxon>Robiginitomaculaceae</taxon>
    </lineage>
</organism>
<dbReference type="InterPro" id="IPR017850">
    <property type="entry name" value="Alkaline_phosphatase_core_sf"/>
</dbReference>
<dbReference type="PANTHER" id="PTHR11596">
    <property type="entry name" value="ALKALINE PHOSPHATASE"/>
    <property type="match status" value="1"/>
</dbReference>
<proteinExistence type="inferred from homology"/>
<feature type="signal peptide" evidence="10">
    <location>
        <begin position="1"/>
        <end position="27"/>
    </location>
</feature>
<dbReference type="EMBL" id="BMYV01000003">
    <property type="protein sequence ID" value="GGX73920.1"/>
    <property type="molecule type" value="Genomic_DNA"/>
</dbReference>
<dbReference type="SUPFAM" id="SSF53649">
    <property type="entry name" value="Alkaline phosphatase-like"/>
    <property type="match status" value="1"/>
</dbReference>
<evidence type="ECO:0000256" key="8">
    <source>
        <dbReference type="PIRSR" id="PIRSR601952-2"/>
    </source>
</evidence>
<dbReference type="GO" id="GO:0046872">
    <property type="term" value="F:metal ion binding"/>
    <property type="evidence" value="ECO:0007669"/>
    <property type="project" value="UniProtKB-KW"/>
</dbReference>
<feature type="binding site" evidence="8">
    <location>
        <position position="303"/>
    </location>
    <ligand>
        <name>Zn(2+)</name>
        <dbReference type="ChEBI" id="CHEBI:29105"/>
        <label>2</label>
    </ligand>
</feature>
<dbReference type="InterPro" id="IPR018299">
    <property type="entry name" value="Alkaline_phosphatase_AS"/>
</dbReference>
<keyword evidence="3 8" id="KW-0479">Metal-binding</keyword>
<dbReference type="Gene3D" id="3.40.720.10">
    <property type="entry name" value="Alkaline Phosphatase, subunit A"/>
    <property type="match status" value="1"/>
</dbReference>
<evidence type="ECO:0000256" key="5">
    <source>
        <dbReference type="ARBA" id="ARBA00022833"/>
    </source>
</evidence>
<protein>
    <submittedName>
        <fullName evidence="11">Alkaline phosphatase</fullName>
    </submittedName>
</protein>
<evidence type="ECO:0000256" key="2">
    <source>
        <dbReference type="ARBA" id="ARBA00022553"/>
    </source>
</evidence>
<evidence type="ECO:0000256" key="6">
    <source>
        <dbReference type="ARBA" id="ARBA00022842"/>
    </source>
</evidence>
<dbReference type="PRINTS" id="PR00113">
    <property type="entry name" value="ALKPHPHTASE"/>
</dbReference>
<dbReference type="AlphaFoldDB" id="A0A918KS87"/>
<comment type="caution">
    <text evidence="11">The sequence shown here is derived from an EMBL/GenBank/DDBJ whole genome shotgun (WGS) entry which is preliminary data.</text>
</comment>
<dbReference type="SMART" id="SM00098">
    <property type="entry name" value="alkPPc"/>
    <property type="match status" value="1"/>
</dbReference>
<evidence type="ECO:0000256" key="4">
    <source>
        <dbReference type="ARBA" id="ARBA00022801"/>
    </source>
</evidence>
<gene>
    <name evidence="11" type="primary">phoA</name>
    <name evidence="11" type="ORF">GCM10011309_25050</name>
</gene>
<feature type="binding site" evidence="8">
    <location>
        <position position="429"/>
    </location>
    <ligand>
        <name>Zn(2+)</name>
        <dbReference type="ChEBI" id="CHEBI:29105"/>
        <label>2</label>
    </ligand>
</feature>
<name>A0A918KS87_9PROT</name>
<comment type="similarity">
    <text evidence="1 9">Belongs to the alkaline phosphatase family.</text>
</comment>
<feature type="binding site" evidence="8">
    <location>
        <position position="343"/>
    </location>
    <ligand>
        <name>Zn(2+)</name>
        <dbReference type="ChEBI" id="CHEBI:29105"/>
        <label>2</label>
    </ligand>
</feature>
<evidence type="ECO:0000256" key="3">
    <source>
        <dbReference type="ARBA" id="ARBA00022723"/>
    </source>
</evidence>
<dbReference type="Proteomes" id="UP000600865">
    <property type="component" value="Unassembled WGS sequence"/>
</dbReference>
<comment type="cofactor">
    <cofactor evidence="8">
        <name>Zn(2+)</name>
        <dbReference type="ChEBI" id="CHEBI:29105"/>
    </cofactor>
    <text evidence="8">Binds 2 Zn(2+) ions.</text>
</comment>
<dbReference type="InterPro" id="IPR001952">
    <property type="entry name" value="Alkaline_phosphatase"/>
</dbReference>
<evidence type="ECO:0000313" key="11">
    <source>
        <dbReference type="EMBL" id="GGX73920.1"/>
    </source>
</evidence>
<keyword evidence="4" id="KW-0378">Hydrolase</keyword>
<dbReference type="Pfam" id="PF00245">
    <property type="entry name" value="Alk_phosphatase"/>
    <property type="match status" value="1"/>
</dbReference>
<evidence type="ECO:0000313" key="12">
    <source>
        <dbReference type="Proteomes" id="UP000600865"/>
    </source>
</evidence>
<feature type="binding site" evidence="8">
    <location>
        <position position="298"/>
    </location>
    <ligand>
        <name>Mg(2+)</name>
        <dbReference type="ChEBI" id="CHEBI:18420"/>
    </ligand>
</feature>
<feature type="binding site" evidence="8">
    <location>
        <position position="307"/>
    </location>
    <ligand>
        <name>Zn(2+)</name>
        <dbReference type="ChEBI" id="CHEBI:29105"/>
        <label>2</label>
    </ligand>
</feature>
<evidence type="ECO:0000256" key="1">
    <source>
        <dbReference type="ARBA" id="ARBA00005984"/>
    </source>
</evidence>
<evidence type="ECO:0000256" key="10">
    <source>
        <dbReference type="SAM" id="SignalP"/>
    </source>
</evidence>
<dbReference type="PROSITE" id="PS00123">
    <property type="entry name" value="ALKALINE_PHOSPHATASE"/>
    <property type="match status" value="1"/>
</dbReference>
<feature type="chain" id="PRO_5038103834" evidence="10">
    <location>
        <begin position="28"/>
        <end position="465"/>
    </location>
</feature>
<reference evidence="11 12" key="1">
    <citation type="journal article" date="2014" name="Int. J. Syst. Evol. Microbiol.">
        <title>Complete genome sequence of Corynebacterium casei LMG S-19264T (=DSM 44701T), isolated from a smear-ripened cheese.</title>
        <authorList>
            <consortium name="US DOE Joint Genome Institute (JGI-PGF)"/>
            <person name="Walter F."/>
            <person name="Albersmeier A."/>
            <person name="Kalinowski J."/>
            <person name="Ruckert C."/>
        </authorList>
    </citation>
    <scope>NUCLEOTIDE SEQUENCE [LARGE SCALE GENOMIC DNA]</scope>
    <source>
        <strain evidence="11 12">KCTC 23968</strain>
    </source>
</reference>
<feature type="binding site" evidence="8">
    <location>
        <position position="171"/>
    </location>
    <ligand>
        <name>Mg(2+)</name>
        <dbReference type="ChEBI" id="CHEBI:18420"/>
    </ligand>
</feature>
<keyword evidence="12" id="KW-1185">Reference proteome</keyword>
<dbReference type="PANTHER" id="PTHR11596:SF5">
    <property type="entry name" value="ALKALINE PHOSPHATASE"/>
    <property type="match status" value="1"/>
</dbReference>
<feature type="binding site" evidence="8">
    <location>
        <position position="58"/>
    </location>
    <ligand>
        <name>Zn(2+)</name>
        <dbReference type="ChEBI" id="CHEBI:29105"/>
        <label>2</label>
    </ligand>
</feature>
<keyword evidence="10" id="KW-0732">Signal</keyword>
<dbReference type="GO" id="GO:0004035">
    <property type="term" value="F:alkaline phosphatase activity"/>
    <property type="evidence" value="ECO:0007669"/>
    <property type="project" value="TreeGrafter"/>
</dbReference>
<keyword evidence="5 8" id="KW-0862">Zinc</keyword>
<feature type="active site" description="Phosphoserine intermediate" evidence="7">
    <location>
        <position position="108"/>
    </location>
</feature>
<keyword evidence="2" id="KW-0597">Phosphoprotein</keyword>
<evidence type="ECO:0000256" key="7">
    <source>
        <dbReference type="PIRSR" id="PIRSR601952-1"/>
    </source>
</evidence>
<sequence length="465" mass="49204">MNVKFNRIKHLSALLLLSAAAVQVGCAASGDTQAAKSDSLATETAGNSPKNVIIFIGDGMGISTITAGRIFVGQEKGRTGEENKLSFDKFPQLALIKTYNTNAQVPDSAGTATAILSGYKTNIGAVNVRPDKDVQKMFLEGCGGETAPTLTDKAKASGKSVGVISTARLTHATPAAMFAHSVSRDIEADKDLEAPFDYDGCVSISQQLITSEVDLALGGGRKEFTDAQVAAWSGAVVSTKAELMAAPTDQRVLGLFNRSHMSFDADRPETEEPSLAEMTTYTMDRLSSDPDGYVMMVEAGRIDHAHHGTNAYRALKDLQALDEAVAAAVAKADKDTLILVTADHSHVFTMAGYPVRGNPIMGLVRGVDRKTGGPDADYSLDQDGKPYTTLGYQNGPNVREASSDTLTDNMVQDRDYRQQTAVNLSGETHAGEDVALFAAGPGAARFSGVMEQDEIGQALAEMLGQ</sequence>
<feature type="binding site" evidence="8">
    <location>
        <position position="58"/>
    </location>
    <ligand>
        <name>Mg(2+)</name>
        <dbReference type="ChEBI" id="CHEBI:18420"/>
    </ligand>
</feature>
<accession>A0A918KS87</accession>
<comment type="cofactor">
    <cofactor evidence="8">
        <name>Mg(2+)</name>
        <dbReference type="ChEBI" id="CHEBI:18420"/>
    </cofactor>
    <text evidence="8">Binds 1 Mg(2+) ion.</text>
</comment>
<feature type="binding site" evidence="8">
    <location>
        <position position="344"/>
    </location>
    <ligand>
        <name>Mg(2+)</name>
        <dbReference type="ChEBI" id="CHEBI:18420"/>
    </ligand>
</feature>